<dbReference type="EMBL" id="KV423997">
    <property type="protein sequence ID" value="KZT55308.1"/>
    <property type="molecule type" value="Genomic_DNA"/>
</dbReference>
<keyword evidence="3" id="KW-1185">Reference proteome</keyword>
<dbReference type="InterPro" id="IPR046798">
    <property type="entry name" value="2OG-FeII_Oxy_6"/>
</dbReference>
<dbReference type="Proteomes" id="UP000076842">
    <property type="component" value="Unassembled WGS sequence"/>
</dbReference>
<evidence type="ECO:0000259" key="1">
    <source>
        <dbReference type="Pfam" id="PF20515"/>
    </source>
</evidence>
<reference evidence="2 3" key="1">
    <citation type="journal article" date="2016" name="Mol. Biol. Evol.">
        <title>Comparative Genomics of Early-Diverging Mushroom-Forming Fungi Provides Insights into the Origins of Lignocellulose Decay Capabilities.</title>
        <authorList>
            <person name="Nagy L.G."/>
            <person name="Riley R."/>
            <person name="Tritt A."/>
            <person name="Adam C."/>
            <person name="Daum C."/>
            <person name="Floudas D."/>
            <person name="Sun H."/>
            <person name="Yadav J.S."/>
            <person name="Pangilinan J."/>
            <person name="Larsson K.H."/>
            <person name="Matsuura K."/>
            <person name="Barry K."/>
            <person name="Labutti K."/>
            <person name="Kuo R."/>
            <person name="Ohm R.A."/>
            <person name="Bhattacharya S.S."/>
            <person name="Shirouzu T."/>
            <person name="Yoshinaga Y."/>
            <person name="Martin F.M."/>
            <person name="Grigoriev I.V."/>
            <person name="Hibbett D.S."/>
        </authorList>
    </citation>
    <scope>NUCLEOTIDE SEQUENCE [LARGE SCALE GENOMIC DNA]</scope>
    <source>
        <strain evidence="2 3">HHB12733</strain>
    </source>
</reference>
<evidence type="ECO:0000313" key="3">
    <source>
        <dbReference type="Proteomes" id="UP000076842"/>
    </source>
</evidence>
<gene>
    <name evidence="2" type="ORF">CALCODRAFT_417995</name>
</gene>
<feature type="domain" description="Tet-like 2OG-Fe(II) oxygenase" evidence="1">
    <location>
        <begin position="1"/>
        <end position="175"/>
    </location>
</feature>
<feature type="non-terminal residue" evidence="2">
    <location>
        <position position="1"/>
    </location>
</feature>
<dbReference type="Pfam" id="PF20515">
    <property type="entry name" value="2OG-FeII_Oxy_6"/>
    <property type="match status" value="1"/>
</dbReference>
<dbReference type="OrthoDB" id="3132747at2759"/>
<name>A0A165EQ43_9BASI</name>
<protein>
    <recommendedName>
        <fullName evidence="1">Tet-like 2OG-Fe(II) oxygenase domain-containing protein</fullName>
    </recommendedName>
</protein>
<organism evidence="2 3">
    <name type="scientific">Calocera cornea HHB12733</name>
    <dbReference type="NCBI Taxonomy" id="1353952"/>
    <lineage>
        <taxon>Eukaryota</taxon>
        <taxon>Fungi</taxon>
        <taxon>Dikarya</taxon>
        <taxon>Basidiomycota</taxon>
        <taxon>Agaricomycotina</taxon>
        <taxon>Dacrymycetes</taxon>
        <taxon>Dacrymycetales</taxon>
        <taxon>Dacrymycetaceae</taxon>
        <taxon>Calocera</taxon>
    </lineage>
</organism>
<evidence type="ECO:0000313" key="2">
    <source>
        <dbReference type="EMBL" id="KZT55308.1"/>
    </source>
</evidence>
<sequence length="198" mass="21921">GKMTALGWTASMEKDKTLVTTAPRDNADPLAYEAFINNASAIEEYYRYHLMSLIPAVGSEFLQSAMELGTPSFASELHDLQHTRAFANSITITDGDFSNYLHCDQDHVPIAFGIWFMAKKNGRSYEVSTTIPHSSVCNGEFIWGRYGIGVDFSHCNGPVEIFWRGSMDEHATMSSTSIGNATRFGTSIQITRRGTQAM</sequence>
<dbReference type="InParanoid" id="A0A165EQ43"/>
<proteinExistence type="predicted"/>
<feature type="non-terminal residue" evidence="2">
    <location>
        <position position="198"/>
    </location>
</feature>
<accession>A0A165EQ43</accession>
<dbReference type="AlphaFoldDB" id="A0A165EQ43"/>